<keyword evidence="6" id="KW-0677">Repeat</keyword>
<feature type="region of interest" description="Disordered" evidence="16">
    <location>
        <begin position="726"/>
        <end position="755"/>
    </location>
</feature>
<evidence type="ECO:0000256" key="16">
    <source>
        <dbReference type="SAM" id="MobiDB-lite"/>
    </source>
</evidence>
<feature type="domain" description="AGC-kinase C-terminal" evidence="18">
    <location>
        <begin position="321"/>
        <end position="390"/>
    </location>
</feature>
<evidence type="ECO:0000313" key="19">
    <source>
        <dbReference type="Ensembl" id="ENSGMOP00000023027.1"/>
    </source>
</evidence>
<keyword evidence="3 12" id="KW-0723">Serine/threonine-protein kinase</keyword>
<dbReference type="InterPro" id="IPR017441">
    <property type="entry name" value="Protein_kinase_ATP_BS"/>
</dbReference>
<evidence type="ECO:0000256" key="3">
    <source>
        <dbReference type="ARBA" id="ARBA00022527"/>
    </source>
</evidence>
<feature type="binding site" evidence="14">
    <location>
        <begin position="67"/>
        <end position="75"/>
    </location>
    <ligand>
        <name>ATP</name>
        <dbReference type="ChEBI" id="CHEBI:30616"/>
    </ligand>
</feature>
<evidence type="ECO:0000256" key="7">
    <source>
        <dbReference type="ARBA" id="ARBA00022741"/>
    </source>
</evidence>
<reference evidence="19" key="2">
    <citation type="submission" date="2025-09" db="UniProtKB">
        <authorList>
            <consortium name="Ensembl"/>
        </authorList>
    </citation>
    <scope>IDENTIFICATION</scope>
</reference>
<dbReference type="PIRSF" id="PIRSF000606">
    <property type="entry name" value="Ribsml_S6_kin_2"/>
    <property type="match status" value="1"/>
</dbReference>
<dbReference type="InterPro" id="IPR000961">
    <property type="entry name" value="AGC-kinase_C"/>
</dbReference>
<evidence type="ECO:0000256" key="11">
    <source>
        <dbReference type="ARBA" id="ARBA00048679"/>
    </source>
</evidence>
<evidence type="ECO:0000256" key="4">
    <source>
        <dbReference type="ARBA" id="ARBA00022553"/>
    </source>
</evidence>
<evidence type="ECO:0000259" key="18">
    <source>
        <dbReference type="PROSITE" id="PS51285"/>
    </source>
</evidence>
<dbReference type="PROSITE" id="PS00108">
    <property type="entry name" value="PROTEIN_KINASE_ST"/>
    <property type="match status" value="1"/>
</dbReference>
<keyword evidence="8 12" id="KW-0418">Kinase</keyword>
<dbReference type="PROSITE" id="PS50011">
    <property type="entry name" value="PROTEIN_KINASE_DOM"/>
    <property type="match status" value="2"/>
</dbReference>
<dbReference type="Pfam" id="PF00069">
    <property type="entry name" value="Pkinase"/>
    <property type="match status" value="2"/>
</dbReference>
<gene>
    <name evidence="19" type="primary">rps6ka2</name>
</gene>
<feature type="domain" description="Protein kinase" evidence="17">
    <location>
        <begin position="61"/>
        <end position="320"/>
    </location>
</feature>
<dbReference type="PANTHER" id="PTHR24351">
    <property type="entry name" value="RIBOSOMAL PROTEIN S6 KINASE"/>
    <property type="match status" value="1"/>
</dbReference>
<feature type="active site" description="Proton acceptor" evidence="13">
    <location>
        <position position="186"/>
    </location>
</feature>
<reference evidence="19" key="1">
    <citation type="submission" date="2025-08" db="UniProtKB">
        <authorList>
            <consortium name="Ensembl"/>
        </authorList>
    </citation>
    <scope>IDENTIFICATION</scope>
</reference>
<dbReference type="InterPro" id="IPR016239">
    <property type="entry name" value="Ribosomal_S6_kinase_II"/>
</dbReference>
<comment type="cofactor">
    <cofactor evidence="1 12">
        <name>Mg(2+)</name>
        <dbReference type="ChEBI" id="CHEBI:18420"/>
    </cofactor>
</comment>
<name>A0A8C5A0U2_GADMO</name>
<keyword evidence="4" id="KW-0597">Phosphoprotein</keyword>
<keyword evidence="7 12" id="KW-0547">Nucleotide-binding</keyword>
<dbReference type="CDD" id="cd05582">
    <property type="entry name" value="STKc_RSK_N"/>
    <property type="match status" value="1"/>
</dbReference>
<comment type="catalytic activity">
    <reaction evidence="10 12">
        <text>L-threonyl-[protein] + ATP = O-phospho-L-threonyl-[protein] + ADP + H(+)</text>
        <dbReference type="Rhea" id="RHEA:46608"/>
        <dbReference type="Rhea" id="RHEA-COMP:11060"/>
        <dbReference type="Rhea" id="RHEA-COMP:11605"/>
        <dbReference type="ChEBI" id="CHEBI:15378"/>
        <dbReference type="ChEBI" id="CHEBI:30013"/>
        <dbReference type="ChEBI" id="CHEBI:30616"/>
        <dbReference type="ChEBI" id="CHEBI:61977"/>
        <dbReference type="ChEBI" id="CHEBI:456216"/>
        <dbReference type="EC" id="2.7.11.1"/>
    </reaction>
</comment>
<dbReference type="GO" id="GO:0004674">
    <property type="term" value="F:protein serine/threonine kinase activity"/>
    <property type="evidence" value="ECO:0007669"/>
    <property type="project" value="UniProtKB-KW"/>
</dbReference>
<evidence type="ECO:0000256" key="9">
    <source>
        <dbReference type="ARBA" id="ARBA00022840"/>
    </source>
</evidence>
<keyword evidence="5 12" id="KW-0808">Transferase</keyword>
<dbReference type="EC" id="2.7.11.1" evidence="12"/>
<evidence type="ECO:0000256" key="15">
    <source>
        <dbReference type="PROSITE-ProRule" id="PRU10141"/>
    </source>
</evidence>
<dbReference type="InterPro" id="IPR011009">
    <property type="entry name" value="Kinase-like_dom_sf"/>
</dbReference>
<dbReference type="CDD" id="cd14091">
    <property type="entry name" value="STKc_RSK_C"/>
    <property type="match status" value="1"/>
</dbReference>
<dbReference type="OrthoDB" id="63267at2759"/>
<dbReference type="SUPFAM" id="SSF56112">
    <property type="entry name" value="Protein kinase-like (PK-like)"/>
    <property type="match status" value="2"/>
</dbReference>
<dbReference type="GO" id="GO:0000287">
    <property type="term" value="F:magnesium ion binding"/>
    <property type="evidence" value="ECO:0007669"/>
    <property type="project" value="InterPro"/>
</dbReference>
<evidence type="ECO:0000256" key="1">
    <source>
        <dbReference type="ARBA" id="ARBA00001946"/>
    </source>
</evidence>
<dbReference type="Ensembl" id="ENSGMOT00000031471.1">
    <property type="protein sequence ID" value="ENSGMOP00000023027.1"/>
    <property type="gene ID" value="ENSGMOG00000012317.2"/>
</dbReference>
<evidence type="ECO:0000256" key="2">
    <source>
        <dbReference type="ARBA" id="ARBA00009804"/>
    </source>
</evidence>
<feature type="domain" description="Protein kinase" evidence="17">
    <location>
        <begin position="418"/>
        <end position="676"/>
    </location>
</feature>
<dbReference type="AlphaFoldDB" id="A0A8C5A0U2"/>
<dbReference type="Pfam" id="PF00433">
    <property type="entry name" value="Pkinase_C"/>
    <property type="match status" value="1"/>
</dbReference>
<protein>
    <recommendedName>
        <fullName evidence="12">Ribosomal protein S6 kinase</fullName>
        <ecNumber evidence="12">2.7.11.1</ecNumber>
    </recommendedName>
</protein>
<evidence type="ECO:0000256" key="14">
    <source>
        <dbReference type="PIRSR" id="PIRSR000606-51"/>
    </source>
</evidence>
<dbReference type="OMA" id="FASIDWT"/>
<dbReference type="Gene3D" id="1.10.510.10">
    <property type="entry name" value="Transferase(Phosphotransferase) domain 1"/>
    <property type="match status" value="2"/>
</dbReference>
<sequence>MDTNMRKFTVRRWFSIYLKNKAARNKNNAGFCQLEDDSIVKEIDISHHVKEGCEKADPSQFHLLKVLGQGSYGKVFLVRKIRGADRGHLYAMKVLRKATLKVRDRVRSKMERDILAEVNHPFIVKLHYAFQTEGKLYLILDFLRGGDLFTRLSKEVMFTEEDVKFYLAELALALDHLHSLGIIYRDLKPENILLDEDGHIKITDFGLSKEAIENDKRAYSFCGTIEYMAPEVVNRRGHTQSADWWSFGVLMFEMLTGSLPFQGKDRKETMALILKAKLGMPQFLSPEVQSLLRALFKRNPTNRLGAGPDGVEEIKQHRFFAPVDWNRLYKREIRPPFKPTAGRPEDTFHFDPEFTSRTPTDSPGIPPSANTHQLFRGFSFVATENSPEPCASTGPAPLPEANNNNAVVQHSDILFSDVYELKEEGRPTAPSVYRRCLHRVTAVEYSVKIIDKARKDPAEEIEILLRYGQHPNILTLKDVYDAGNTVHLVQDLIRGDELLDKVLTMPNFRERDASHILCTLAKTVEYLHSQGVVHRDLKPSNIRFSDDTGNPESIRLCDFGFAKQLRAENGLLMTPCYTATFVAPEILKKQGYDAACDIWSLGILLYTIIAGFSPFASGPDDTPEEILAQIGCGRFLLVGGNWDLVSDSAKDIVTKMLHVDPHQRLTAHQVLRHPWIVEREQLSDKPLSRQDALIVKGALSATYSALKRNAPAPVLEPVLTSSLAQRRGLKKLSSSSPTFSASARSPDEEFNPSIK</sequence>
<evidence type="ECO:0000313" key="20">
    <source>
        <dbReference type="Proteomes" id="UP000694546"/>
    </source>
</evidence>
<keyword evidence="9 12" id="KW-0067">ATP-binding</keyword>
<feature type="binding site" evidence="14 15">
    <location>
        <position position="93"/>
    </location>
    <ligand>
        <name>ATP</name>
        <dbReference type="ChEBI" id="CHEBI:30616"/>
    </ligand>
</feature>
<dbReference type="PROSITE" id="PS00107">
    <property type="entry name" value="PROTEIN_KINASE_ATP"/>
    <property type="match status" value="1"/>
</dbReference>
<dbReference type="GO" id="GO:0035556">
    <property type="term" value="P:intracellular signal transduction"/>
    <property type="evidence" value="ECO:0007669"/>
    <property type="project" value="InterPro"/>
</dbReference>
<evidence type="ECO:0000256" key="10">
    <source>
        <dbReference type="ARBA" id="ARBA00047899"/>
    </source>
</evidence>
<accession>A0A8C5A0U2</accession>
<dbReference type="Gene3D" id="3.30.200.20">
    <property type="entry name" value="Phosphorylase Kinase, domain 1"/>
    <property type="match status" value="2"/>
</dbReference>
<evidence type="ECO:0000256" key="5">
    <source>
        <dbReference type="ARBA" id="ARBA00022679"/>
    </source>
</evidence>
<keyword evidence="20" id="KW-1185">Reference proteome</keyword>
<dbReference type="SMART" id="SM00220">
    <property type="entry name" value="S_TKc"/>
    <property type="match status" value="2"/>
</dbReference>
<feature type="active site" description="Proton acceptor" evidence="13">
    <location>
        <position position="536"/>
    </location>
</feature>
<evidence type="ECO:0000259" key="17">
    <source>
        <dbReference type="PROSITE" id="PS50011"/>
    </source>
</evidence>
<evidence type="ECO:0000256" key="12">
    <source>
        <dbReference type="PIRNR" id="PIRNR000606"/>
    </source>
</evidence>
<evidence type="ECO:0000256" key="13">
    <source>
        <dbReference type="PIRSR" id="PIRSR000606-50"/>
    </source>
</evidence>
<organism evidence="19 20">
    <name type="scientific">Gadus morhua</name>
    <name type="common">Atlantic cod</name>
    <dbReference type="NCBI Taxonomy" id="8049"/>
    <lineage>
        <taxon>Eukaryota</taxon>
        <taxon>Metazoa</taxon>
        <taxon>Chordata</taxon>
        <taxon>Craniata</taxon>
        <taxon>Vertebrata</taxon>
        <taxon>Euteleostomi</taxon>
        <taxon>Actinopterygii</taxon>
        <taxon>Neopterygii</taxon>
        <taxon>Teleostei</taxon>
        <taxon>Neoteleostei</taxon>
        <taxon>Acanthomorphata</taxon>
        <taxon>Zeiogadaria</taxon>
        <taxon>Gadariae</taxon>
        <taxon>Gadiformes</taxon>
        <taxon>Gadoidei</taxon>
        <taxon>Gadidae</taxon>
        <taxon>Gadus</taxon>
    </lineage>
</organism>
<proteinExistence type="inferred from homology"/>
<comment type="catalytic activity">
    <reaction evidence="11 12">
        <text>L-seryl-[protein] + ATP = O-phospho-L-seryl-[protein] + ADP + H(+)</text>
        <dbReference type="Rhea" id="RHEA:17989"/>
        <dbReference type="Rhea" id="RHEA-COMP:9863"/>
        <dbReference type="Rhea" id="RHEA-COMP:11604"/>
        <dbReference type="ChEBI" id="CHEBI:15378"/>
        <dbReference type="ChEBI" id="CHEBI:29999"/>
        <dbReference type="ChEBI" id="CHEBI:30616"/>
        <dbReference type="ChEBI" id="CHEBI:83421"/>
        <dbReference type="ChEBI" id="CHEBI:456216"/>
        <dbReference type="EC" id="2.7.11.1"/>
    </reaction>
</comment>
<dbReference type="InterPro" id="IPR008271">
    <property type="entry name" value="Ser/Thr_kinase_AS"/>
</dbReference>
<evidence type="ECO:0000256" key="6">
    <source>
        <dbReference type="ARBA" id="ARBA00022737"/>
    </source>
</evidence>
<evidence type="ECO:0000256" key="8">
    <source>
        <dbReference type="ARBA" id="ARBA00022777"/>
    </source>
</evidence>
<feature type="compositionally biased region" description="Low complexity" evidence="16">
    <location>
        <begin position="733"/>
        <end position="744"/>
    </location>
</feature>
<dbReference type="SMART" id="SM00133">
    <property type="entry name" value="S_TK_X"/>
    <property type="match status" value="1"/>
</dbReference>
<dbReference type="InterPro" id="IPR041906">
    <property type="entry name" value="RSK_N"/>
</dbReference>
<dbReference type="InterPro" id="IPR017892">
    <property type="entry name" value="Pkinase_C"/>
</dbReference>
<dbReference type="GO" id="GO:0005524">
    <property type="term" value="F:ATP binding"/>
    <property type="evidence" value="ECO:0007669"/>
    <property type="project" value="UniProtKB-UniRule"/>
</dbReference>
<dbReference type="GeneTree" id="ENSGT00940000159956"/>
<comment type="similarity">
    <text evidence="2 12">Belongs to the protein kinase superfamily. AGC Ser/Thr protein kinase family. S6 kinase subfamily.</text>
</comment>
<dbReference type="PROSITE" id="PS51285">
    <property type="entry name" value="AGC_KINASE_CTER"/>
    <property type="match status" value="1"/>
</dbReference>
<dbReference type="Proteomes" id="UP000694546">
    <property type="component" value="Chromosome 14"/>
</dbReference>
<feature type="binding site" evidence="14">
    <location>
        <position position="448"/>
    </location>
    <ligand>
        <name>ATP</name>
        <dbReference type="ChEBI" id="CHEBI:30616"/>
    </ligand>
</feature>
<dbReference type="InterPro" id="IPR000719">
    <property type="entry name" value="Prot_kinase_dom"/>
</dbReference>